<dbReference type="SUPFAM" id="SSF48695">
    <property type="entry name" value="Multiheme cytochromes"/>
    <property type="match status" value="1"/>
</dbReference>
<dbReference type="PANTHER" id="PTHR35038:SF8">
    <property type="entry name" value="C-TYPE POLYHEME CYTOCHROME OMCC"/>
    <property type="match status" value="1"/>
</dbReference>
<protein>
    <submittedName>
        <fullName evidence="3">Multiheme c-type cytochrome</fullName>
    </submittedName>
</protein>
<evidence type="ECO:0000256" key="1">
    <source>
        <dbReference type="ARBA" id="ARBA00022729"/>
    </source>
</evidence>
<dbReference type="RefSeq" id="WP_263414409.1">
    <property type="nucleotide sequence ID" value="NZ_BAABBH010000001.1"/>
</dbReference>
<feature type="domain" description="Cytochrome c-552/4" evidence="2">
    <location>
        <begin position="170"/>
        <end position="205"/>
    </location>
</feature>
<gene>
    <name evidence="3" type="ORF">ACK2TP_16780</name>
</gene>
<reference evidence="3 4" key="1">
    <citation type="submission" date="2024-12" db="EMBL/GenBank/DDBJ databases">
        <authorList>
            <person name="Lee Y."/>
        </authorList>
    </citation>
    <scope>NUCLEOTIDE SEQUENCE [LARGE SCALE GENOMIC DNA]</scope>
    <source>
        <strain evidence="3 4">03SUJ4</strain>
    </source>
</reference>
<evidence type="ECO:0000313" key="3">
    <source>
        <dbReference type="EMBL" id="MFN2977429.1"/>
    </source>
</evidence>
<proteinExistence type="predicted"/>
<dbReference type="InterPro" id="IPR036280">
    <property type="entry name" value="Multihaem_cyt_sf"/>
</dbReference>
<dbReference type="InterPro" id="IPR051829">
    <property type="entry name" value="Multiheme_Cytochr_ET"/>
</dbReference>
<dbReference type="EMBL" id="JBJYXY010000001">
    <property type="protein sequence ID" value="MFN2977429.1"/>
    <property type="molecule type" value="Genomic_DNA"/>
</dbReference>
<comment type="caution">
    <text evidence="3">The sequence shown here is derived from an EMBL/GenBank/DDBJ whole genome shotgun (WGS) entry which is preliminary data.</text>
</comment>
<dbReference type="PANTHER" id="PTHR35038">
    <property type="entry name" value="DISSIMILATORY SULFITE REDUCTASE SIRA"/>
    <property type="match status" value="1"/>
</dbReference>
<sequence length="367" mass="39885">MLWRPWVVRAMQDEHVVAPKSVRETGATAGNAFVGSAGCITCHKWAASQPSTGMGMAAIDPAAVGAASALPRDYRSMLFRDDDTTVTLQKTATGLQMSATDGSATVAAPVRWVFGQGHSGRTFILEKDGQFYESRASYYRALENLDLTIGHSANRPTSLLGSLGRQLPEAEVRRCFSCHTSEDVFDGKLDVAKAHPGVTCENCHGAGSEHVASMGTVAGRSTKADPHIFNPGTLPAADLNDFCGSCHRTTRDVLESGVRDIRNIRFQPYRLENSRCYDPTDRRITCVACHDPHRELETSTESYDAKCLACHANRGTARVAQAKAPACPRATKDCASCHMPRLNLPGAHYAFTDHYIRVQQPGMPYPD</sequence>
<keyword evidence="1" id="KW-0732">Signal</keyword>
<dbReference type="Proteomes" id="UP001634747">
    <property type="component" value="Unassembled WGS sequence"/>
</dbReference>
<evidence type="ECO:0000313" key="4">
    <source>
        <dbReference type="Proteomes" id="UP001634747"/>
    </source>
</evidence>
<organism evidence="3 4">
    <name type="scientific">Terriglobus aquaticus</name>
    <dbReference type="NCBI Taxonomy" id="940139"/>
    <lineage>
        <taxon>Bacteria</taxon>
        <taxon>Pseudomonadati</taxon>
        <taxon>Acidobacteriota</taxon>
        <taxon>Terriglobia</taxon>
        <taxon>Terriglobales</taxon>
        <taxon>Acidobacteriaceae</taxon>
        <taxon>Terriglobus</taxon>
    </lineage>
</organism>
<keyword evidence="4" id="KW-1185">Reference proteome</keyword>
<name>A0ABW9KNV0_9BACT</name>
<dbReference type="Pfam" id="PF13435">
    <property type="entry name" value="Cytochrome_C554"/>
    <property type="match status" value="1"/>
</dbReference>
<accession>A0ABW9KNV0</accession>
<evidence type="ECO:0000259" key="2">
    <source>
        <dbReference type="Pfam" id="PF13435"/>
    </source>
</evidence>
<dbReference type="Gene3D" id="1.10.1130.10">
    <property type="entry name" value="Flavocytochrome C3, Chain A"/>
    <property type="match status" value="1"/>
</dbReference>
<dbReference type="InterPro" id="IPR023155">
    <property type="entry name" value="Cyt_c-552/4"/>
</dbReference>